<proteinExistence type="predicted"/>
<accession>A0ABX0LBB7</accession>
<comment type="caution">
    <text evidence="1">The sequence shown here is derived from an EMBL/GenBank/DDBJ whole genome shotgun (WGS) entry which is preliminary data.</text>
</comment>
<organism evidence="1 2">
    <name type="scientific">Chromobacterium fluminis</name>
    <dbReference type="NCBI Taxonomy" id="3044269"/>
    <lineage>
        <taxon>Bacteria</taxon>
        <taxon>Pseudomonadati</taxon>
        <taxon>Pseudomonadota</taxon>
        <taxon>Betaproteobacteria</taxon>
        <taxon>Neisseriales</taxon>
        <taxon>Chromobacteriaceae</taxon>
        <taxon>Chromobacterium</taxon>
    </lineage>
</organism>
<evidence type="ECO:0000313" key="1">
    <source>
        <dbReference type="EMBL" id="NHR06523.1"/>
    </source>
</evidence>
<dbReference type="EMBL" id="JAAOMA010000021">
    <property type="protein sequence ID" value="NHR06523.1"/>
    <property type="molecule type" value="Genomic_DNA"/>
</dbReference>
<gene>
    <name evidence="1" type="ORF">HA052_15125</name>
</gene>
<reference evidence="1 2" key="1">
    <citation type="submission" date="2020-03" db="EMBL/GenBank/DDBJ databases">
        <title>Draft genome sequence of environmentally isolated cultures.</title>
        <authorList>
            <person name="Wilson H.S."/>
            <person name="De Leon M.E."/>
        </authorList>
    </citation>
    <scope>NUCLEOTIDE SEQUENCE [LARGE SCALE GENOMIC DNA]</scope>
    <source>
        <strain evidence="1 2">HSC-31F16</strain>
    </source>
</reference>
<evidence type="ECO:0000313" key="2">
    <source>
        <dbReference type="Proteomes" id="UP001515641"/>
    </source>
</evidence>
<name>A0ABX0LBB7_9NEIS</name>
<sequence length="315" mass="36493">MRYSVFVLLLTPFIAACQPPVVPLKSYSFNVKFDVNGKLYEVNEKFKCHYEDVSWISTKGAEWHIREGTDMVRGYGAIDNDVSFEIIPKQPWPKSFCFDSSGPVDVQVFIKKKNGLVESFDKNRVVSSSYNFRLVDARINLRTWGVGFFEKKHKFLELALKPYYAVSVNFYGEDKWGRNEEAADFVDKKKIIWFEKNKAYPFKGWGRDDMEFSRLRWDDDGLKADGAAAEQSVLKPKGDVWIISASNIEAINWLQESTEDESEKGIESASPEKRSSWVNYKGSKIEVPIRLYERIFYEPEENSLVEFVAQTVELR</sequence>
<dbReference type="PROSITE" id="PS51257">
    <property type="entry name" value="PROKAR_LIPOPROTEIN"/>
    <property type="match status" value="1"/>
</dbReference>
<dbReference type="RefSeq" id="WP_166452516.1">
    <property type="nucleotide sequence ID" value="NZ_JAAOMA010000021.1"/>
</dbReference>
<protein>
    <submittedName>
        <fullName evidence="1">Uncharacterized protein</fullName>
    </submittedName>
</protein>
<dbReference type="Proteomes" id="UP001515641">
    <property type="component" value="Unassembled WGS sequence"/>
</dbReference>
<keyword evidence="2" id="KW-1185">Reference proteome</keyword>